<dbReference type="EMBL" id="NAJN01000451">
    <property type="protein sequence ID" value="TKA73147.1"/>
    <property type="molecule type" value="Genomic_DNA"/>
</dbReference>
<evidence type="ECO:0000256" key="7">
    <source>
        <dbReference type="RuleBase" id="RU369086"/>
    </source>
</evidence>
<sequence length="347" mass="38457">MSVDLAMPETPKEKRVHKRKDVSDKRSSKKRHKNDKQSEAQPSQQSQASSFKKQRPQPATESTVEPPETTIAQTQRLPGDERPPFHLETASLYLPLSPIAQVAPLEGLCAEHMSPLILTYYPPLKGVVLSYSNVRLSEYPTASSTQPSGPVYAKAVDEYAVSFVWVTADFVLFRPRKGVSIPGYVNLQTESHLALVCWNLFTASIDRKRLPKEWKWVGQDAVSNGTDSVVNGSHQGGEGCFVDSEGQKVDGLIDFRIQDFEASPATERDKGFMSIEGTLLGQEEEAQANDEERARQRDRRNDRQDNDNHRPPILDLQATAGAENRVSGAGKGSKGRSIKSKTKHSTS</sequence>
<evidence type="ECO:0000313" key="11">
    <source>
        <dbReference type="Proteomes" id="UP000308768"/>
    </source>
</evidence>
<feature type="region of interest" description="Disordered" evidence="8">
    <location>
        <begin position="278"/>
        <end position="347"/>
    </location>
</feature>
<protein>
    <recommendedName>
        <fullName evidence="7">DNA-directed RNA polymerase subunit</fullName>
    </recommendedName>
</protein>
<dbReference type="Gene3D" id="2.40.50.1060">
    <property type="match status" value="1"/>
</dbReference>
<evidence type="ECO:0000259" key="9">
    <source>
        <dbReference type="Pfam" id="PF17875"/>
    </source>
</evidence>
<feature type="compositionally biased region" description="Basic and acidic residues" evidence="8">
    <location>
        <begin position="290"/>
        <end position="312"/>
    </location>
</feature>
<dbReference type="InterPro" id="IPR045113">
    <property type="entry name" value="Rpb7-like"/>
</dbReference>
<reference evidence="10 11" key="1">
    <citation type="submission" date="2017-03" db="EMBL/GenBank/DDBJ databases">
        <title>Genomes of endolithic fungi from Antarctica.</title>
        <authorList>
            <person name="Coleine C."/>
            <person name="Masonjones S."/>
            <person name="Stajich J.E."/>
        </authorList>
    </citation>
    <scope>NUCLEOTIDE SEQUENCE [LARGE SCALE GENOMIC DNA]</scope>
    <source>
        <strain evidence="10 11">CCFEE 5187</strain>
    </source>
</reference>
<dbReference type="GO" id="GO:0006361">
    <property type="term" value="P:transcription initiation at RNA polymerase I promoter"/>
    <property type="evidence" value="ECO:0007669"/>
    <property type="project" value="UniProtKB-ARBA"/>
</dbReference>
<feature type="domain" description="RPA43 OB" evidence="9">
    <location>
        <begin position="175"/>
        <end position="280"/>
    </location>
</feature>
<keyword evidence="11" id="KW-1185">Reference proteome</keyword>
<comment type="subcellular location">
    <subcellularLocation>
        <location evidence="1">Nucleus</location>
        <location evidence="1">Nucleolus</location>
    </subcellularLocation>
</comment>
<evidence type="ECO:0000313" key="10">
    <source>
        <dbReference type="EMBL" id="TKA73147.1"/>
    </source>
</evidence>
<feature type="compositionally biased region" description="Basic residues" evidence="8">
    <location>
        <begin position="333"/>
        <end position="347"/>
    </location>
</feature>
<organism evidence="10 11">
    <name type="scientific">Cryomyces minteri</name>
    <dbReference type="NCBI Taxonomy" id="331657"/>
    <lineage>
        <taxon>Eukaryota</taxon>
        <taxon>Fungi</taxon>
        <taxon>Dikarya</taxon>
        <taxon>Ascomycota</taxon>
        <taxon>Pezizomycotina</taxon>
        <taxon>Dothideomycetes</taxon>
        <taxon>Dothideomycetes incertae sedis</taxon>
        <taxon>Cryomyces</taxon>
    </lineage>
</organism>
<evidence type="ECO:0000256" key="6">
    <source>
        <dbReference type="ARBA" id="ARBA00023242"/>
    </source>
</evidence>
<dbReference type="InterPro" id="IPR036898">
    <property type="entry name" value="RNA_pol_Rpb7-like_N_sf"/>
</dbReference>
<dbReference type="FunFam" id="3.30.1490.120:FF:000004">
    <property type="entry name" value="RNA polymerase I subunit Rpa43"/>
    <property type="match status" value="1"/>
</dbReference>
<evidence type="ECO:0000256" key="2">
    <source>
        <dbReference type="ARBA" id="ARBA00005930"/>
    </source>
</evidence>
<keyword evidence="5 7" id="KW-0804">Transcription</keyword>
<dbReference type="InterPro" id="IPR041901">
    <property type="entry name" value="RNAP_I_Rpa43_N"/>
</dbReference>
<dbReference type="PANTHER" id="PTHR12709:SF5">
    <property type="entry name" value="DNA-DIRECTED RNA POLYMERASE I SUBUNIT RPA43"/>
    <property type="match status" value="1"/>
</dbReference>
<dbReference type="Pfam" id="PF17875">
    <property type="entry name" value="RPA43_OB"/>
    <property type="match status" value="1"/>
</dbReference>
<evidence type="ECO:0000256" key="5">
    <source>
        <dbReference type="ARBA" id="ARBA00023163"/>
    </source>
</evidence>
<feature type="region of interest" description="Disordered" evidence="8">
    <location>
        <begin position="1"/>
        <end position="84"/>
    </location>
</feature>
<dbReference type="AlphaFoldDB" id="A0A4U0XBC3"/>
<dbReference type="Gene3D" id="3.30.1490.120">
    <property type="entry name" value="RNA polymerase Rpb7-like, N-terminal domain"/>
    <property type="match status" value="1"/>
</dbReference>
<dbReference type="PANTHER" id="PTHR12709">
    <property type="entry name" value="DNA-DIRECTED RNA POLYMERASE II, III"/>
    <property type="match status" value="1"/>
</dbReference>
<dbReference type="GO" id="GO:0005736">
    <property type="term" value="C:RNA polymerase I complex"/>
    <property type="evidence" value="ECO:0007669"/>
    <property type="project" value="TreeGrafter"/>
</dbReference>
<accession>A0A4U0XBC3</accession>
<keyword evidence="4" id="KW-0597">Phosphoprotein</keyword>
<dbReference type="OrthoDB" id="10250504at2759"/>
<name>A0A4U0XBC3_9PEZI</name>
<evidence type="ECO:0000256" key="8">
    <source>
        <dbReference type="SAM" id="MobiDB-lite"/>
    </source>
</evidence>
<dbReference type="GO" id="GO:0006362">
    <property type="term" value="P:transcription elongation by RNA polymerase I"/>
    <property type="evidence" value="ECO:0007669"/>
    <property type="project" value="UniProtKB-ARBA"/>
</dbReference>
<gene>
    <name evidence="10" type="ORF">B0A49_03839</name>
</gene>
<dbReference type="CDD" id="cd04328">
    <property type="entry name" value="RNAP_I_Rpa43_N"/>
    <property type="match status" value="1"/>
</dbReference>
<comment type="function">
    <text evidence="7">DNA-dependent RNA polymerase which catalyzes the transcription of DNA into RNA using the four ribonucleoside triphosphates as substrates.</text>
</comment>
<keyword evidence="3 7" id="KW-0240">DNA-directed RNA polymerase</keyword>
<dbReference type="Proteomes" id="UP000308768">
    <property type="component" value="Unassembled WGS sequence"/>
</dbReference>
<keyword evidence="6 7" id="KW-0539">Nucleus</keyword>
<evidence type="ECO:0000256" key="3">
    <source>
        <dbReference type="ARBA" id="ARBA00022478"/>
    </source>
</evidence>
<feature type="compositionally biased region" description="Low complexity" evidence="8">
    <location>
        <begin position="39"/>
        <end position="50"/>
    </location>
</feature>
<evidence type="ECO:0000256" key="1">
    <source>
        <dbReference type="ARBA" id="ARBA00004604"/>
    </source>
</evidence>
<dbReference type="STRING" id="331657.A0A4U0XBC3"/>
<proteinExistence type="inferred from homology"/>
<comment type="caution">
    <text evidence="10">The sequence shown here is derived from an EMBL/GenBank/DDBJ whole genome shotgun (WGS) entry which is preliminary data.</text>
</comment>
<dbReference type="InterPro" id="IPR041178">
    <property type="entry name" value="RPA43_OB"/>
</dbReference>
<evidence type="ECO:0000256" key="4">
    <source>
        <dbReference type="ARBA" id="ARBA00022553"/>
    </source>
</evidence>
<comment type="similarity">
    <text evidence="2">Belongs to the eukaryotic RPA43 RNA polymerase subunit family.</text>
</comment>